<dbReference type="EMBL" id="MU007037">
    <property type="protein sequence ID" value="KAF2430621.1"/>
    <property type="molecule type" value="Genomic_DNA"/>
</dbReference>
<sequence length="413" mass="45776">MHYHSSFFLFSSFVLTLSLVTPVACAFGWNNNNGITFDATCDPTVPGTTITKKEWIKAEWVGALDLAKDASERMQLTHVFAGTGTVESRKSVIDGKDPAYGKFMAYETQLSFRDHFSQVWRRMLEFMNSPPGTGARPAGGRGEITVVCDEEEEAQDGKPVPPCPKGGGSSAYTEYRDYTKEENCDIEEGPIMHICPPFFWLAPRHAVINKAKTFPNKDALKRQATTDPLYVNEALYDSLRVMDRDFQMPGESITIGMRAPSWVSMIPVDLLNQPSPIRKCSPGIFIMPTTTPGTPPGVIIERAAGWLGLIDGWNESGPFGLIGEVDCKTKLMLLVLGVFIIRGSPFVKNKKTDIDATNDRSVHVVKNQRINYPFPNIIDSKPSPRAGFIPGARQEGEYDVTFVLSFQVSSIYK</sequence>
<evidence type="ECO:0000313" key="4">
    <source>
        <dbReference type="Proteomes" id="UP000800235"/>
    </source>
</evidence>
<reference evidence="3" key="1">
    <citation type="journal article" date="2020" name="Stud. Mycol.">
        <title>101 Dothideomycetes genomes: a test case for predicting lifestyles and emergence of pathogens.</title>
        <authorList>
            <person name="Haridas S."/>
            <person name="Albert R."/>
            <person name="Binder M."/>
            <person name="Bloem J."/>
            <person name="Labutti K."/>
            <person name="Salamov A."/>
            <person name="Andreopoulos B."/>
            <person name="Baker S."/>
            <person name="Barry K."/>
            <person name="Bills G."/>
            <person name="Bluhm B."/>
            <person name="Cannon C."/>
            <person name="Castanera R."/>
            <person name="Culley D."/>
            <person name="Daum C."/>
            <person name="Ezra D."/>
            <person name="Gonzalez J."/>
            <person name="Henrissat B."/>
            <person name="Kuo A."/>
            <person name="Liang C."/>
            <person name="Lipzen A."/>
            <person name="Lutzoni F."/>
            <person name="Magnuson J."/>
            <person name="Mondo S."/>
            <person name="Nolan M."/>
            <person name="Ohm R."/>
            <person name="Pangilinan J."/>
            <person name="Park H.-J."/>
            <person name="Ramirez L."/>
            <person name="Alfaro M."/>
            <person name="Sun H."/>
            <person name="Tritt A."/>
            <person name="Yoshinaga Y."/>
            <person name="Zwiers L.-H."/>
            <person name="Turgeon B."/>
            <person name="Goodwin S."/>
            <person name="Spatafora J."/>
            <person name="Crous P."/>
            <person name="Grigoriev I."/>
        </authorList>
    </citation>
    <scope>NUCLEOTIDE SEQUENCE</scope>
    <source>
        <strain evidence="3">CBS 130266</strain>
    </source>
</reference>
<feature type="signal peptide" evidence="2">
    <location>
        <begin position="1"/>
        <end position="26"/>
    </location>
</feature>
<feature type="chain" id="PRO_5040333160" evidence="2">
    <location>
        <begin position="27"/>
        <end position="413"/>
    </location>
</feature>
<gene>
    <name evidence="3" type="ORF">EJ08DRAFT_660565</name>
</gene>
<evidence type="ECO:0000313" key="3">
    <source>
        <dbReference type="EMBL" id="KAF2430621.1"/>
    </source>
</evidence>
<comment type="caution">
    <text evidence="3">The sequence shown here is derived from an EMBL/GenBank/DDBJ whole genome shotgun (WGS) entry which is preliminary data.</text>
</comment>
<feature type="region of interest" description="Disordered" evidence="1">
    <location>
        <begin position="151"/>
        <end position="170"/>
    </location>
</feature>
<evidence type="ECO:0000256" key="1">
    <source>
        <dbReference type="SAM" id="MobiDB-lite"/>
    </source>
</evidence>
<organism evidence="3 4">
    <name type="scientific">Tothia fuscella</name>
    <dbReference type="NCBI Taxonomy" id="1048955"/>
    <lineage>
        <taxon>Eukaryota</taxon>
        <taxon>Fungi</taxon>
        <taxon>Dikarya</taxon>
        <taxon>Ascomycota</taxon>
        <taxon>Pezizomycotina</taxon>
        <taxon>Dothideomycetes</taxon>
        <taxon>Pleosporomycetidae</taxon>
        <taxon>Venturiales</taxon>
        <taxon>Cylindrosympodiaceae</taxon>
        <taxon>Tothia</taxon>
    </lineage>
</organism>
<evidence type="ECO:0000256" key="2">
    <source>
        <dbReference type="SAM" id="SignalP"/>
    </source>
</evidence>
<accession>A0A9P4NRZ5</accession>
<name>A0A9P4NRZ5_9PEZI</name>
<dbReference type="Proteomes" id="UP000800235">
    <property type="component" value="Unassembled WGS sequence"/>
</dbReference>
<protein>
    <submittedName>
        <fullName evidence="3">Uncharacterized protein</fullName>
    </submittedName>
</protein>
<proteinExistence type="predicted"/>
<keyword evidence="4" id="KW-1185">Reference proteome</keyword>
<keyword evidence="2" id="KW-0732">Signal</keyword>
<dbReference type="AlphaFoldDB" id="A0A9P4NRZ5"/>